<sequence>MRNMVPLGTMLLTWLPLRLNGATRVRPFSATSSTKGWGDVSGGGRRAGSVRTVIATRFHRLRGPLLRSSCAAGPPCGCAPWRVPAPPFLKAMLSFSEKEPAVAPNSTWLRPSWGRGQPIKEGLWSQLNGKCHFGYKTWLMNTTTRVTVMDDPKVVDSVEDLVPETIDRVVVAAVPASAAATPAAATVVEVAMEAAEGLVEVAIEAFTTVMELEEIITPRGLTGGVTEPALQ</sequence>
<evidence type="ECO:0000313" key="2">
    <source>
        <dbReference type="EMBL" id="CAI9180418.1"/>
    </source>
</evidence>
<proteinExistence type="predicted"/>
<feature type="chain" id="PRO_5046649473" evidence="1">
    <location>
        <begin position="23"/>
        <end position="231"/>
    </location>
</feature>
<accession>A0ABN9A3T5</accession>
<gene>
    <name evidence="2" type="ORF">MRATA1EN1_LOCUS29380</name>
</gene>
<name>A0ABN9A3T5_RANTA</name>
<dbReference type="EMBL" id="OX460343">
    <property type="protein sequence ID" value="CAI9180418.1"/>
    <property type="molecule type" value="Genomic_DNA"/>
</dbReference>
<organism evidence="2 3">
    <name type="scientific">Rangifer tarandus platyrhynchus</name>
    <name type="common">Svalbard reindeer</name>
    <dbReference type="NCBI Taxonomy" id="3082113"/>
    <lineage>
        <taxon>Eukaryota</taxon>
        <taxon>Metazoa</taxon>
        <taxon>Chordata</taxon>
        <taxon>Craniata</taxon>
        <taxon>Vertebrata</taxon>
        <taxon>Euteleostomi</taxon>
        <taxon>Mammalia</taxon>
        <taxon>Eutheria</taxon>
        <taxon>Laurasiatheria</taxon>
        <taxon>Artiodactyla</taxon>
        <taxon>Ruminantia</taxon>
        <taxon>Pecora</taxon>
        <taxon>Cervidae</taxon>
        <taxon>Odocoileinae</taxon>
        <taxon>Rangifer</taxon>
    </lineage>
</organism>
<evidence type="ECO:0000313" key="3">
    <source>
        <dbReference type="Proteomes" id="UP001176941"/>
    </source>
</evidence>
<dbReference type="Proteomes" id="UP001176941">
    <property type="component" value="Chromosome X"/>
</dbReference>
<protein>
    <submittedName>
        <fullName evidence="2">Uncharacterized protein</fullName>
    </submittedName>
</protein>
<reference evidence="2" key="1">
    <citation type="submission" date="2023-04" db="EMBL/GenBank/DDBJ databases">
        <authorList>
            <consortium name="ELIXIR-Norway"/>
        </authorList>
    </citation>
    <scope>NUCLEOTIDE SEQUENCE [LARGE SCALE GENOMIC DNA]</scope>
</reference>
<keyword evidence="3" id="KW-1185">Reference proteome</keyword>
<keyword evidence="1" id="KW-0732">Signal</keyword>
<evidence type="ECO:0000256" key="1">
    <source>
        <dbReference type="SAM" id="SignalP"/>
    </source>
</evidence>
<feature type="signal peptide" evidence="1">
    <location>
        <begin position="1"/>
        <end position="22"/>
    </location>
</feature>